<dbReference type="Proteomes" id="UP000703674">
    <property type="component" value="Unassembled WGS sequence"/>
</dbReference>
<evidence type="ECO:0000256" key="1">
    <source>
        <dbReference type="SAM" id="SignalP"/>
    </source>
</evidence>
<organism evidence="2 3">
    <name type="scientific">Salinimicrobium oceani</name>
    <dbReference type="NCBI Taxonomy" id="2722702"/>
    <lineage>
        <taxon>Bacteria</taxon>
        <taxon>Pseudomonadati</taxon>
        <taxon>Bacteroidota</taxon>
        <taxon>Flavobacteriia</taxon>
        <taxon>Flavobacteriales</taxon>
        <taxon>Flavobacteriaceae</taxon>
        <taxon>Salinimicrobium</taxon>
    </lineage>
</organism>
<feature type="chain" id="PRO_5047425758" evidence="1">
    <location>
        <begin position="29"/>
        <end position="401"/>
    </location>
</feature>
<protein>
    <submittedName>
        <fullName evidence="2">DUF4249 domain-containing protein</fullName>
    </submittedName>
</protein>
<accession>A0ABX1CY69</accession>
<proteinExistence type="predicted"/>
<dbReference type="EMBL" id="JAAVJR010000001">
    <property type="protein sequence ID" value="NJW51586.1"/>
    <property type="molecule type" value="Genomic_DNA"/>
</dbReference>
<keyword evidence="3" id="KW-1185">Reference proteome</keyword>
<keyword evidence="1" id="KW-0732">Signal</keyword>
<dbReference type="PROSITE" id="PS51257">
    <property type="entry name" value="PROKAR_LIPOPROTEIN"/>
    <property type="match status" value="1"/>
</dbReference>
<feature type="signal peptide" evidence="1">
    <location>
        <begin position="1"/>
        <end position="28"/>
    </location>
</feature>
<dbReference type="InterPro" id="IPR025345">
    <property type="entry name" value="DUF4249"/>
</dbReference>
<evidence type="ECO:0000313" key="3">
    <source>
        <dbReference type="Proteomes" id="UP000703674"/>
    </source>
</evidence>
<name>A0ABX1CY69_9FLAO</name>
<reference evidence="2 3" key="1">
    <citation type="submission" date="2020-03" db="EMBL/GenBank/DDBJ databases">
        <title>Salinimicrobium sp. nov, isolated from SCS.</title>
        <authorList>
            <person name="Cao W.R."/>
        </authorList>
    </citation>
    <scope>NUCLEOTIDE SEQUENCE [LARGE SCALE GENOMIC DNA]</scope>
    <source>
        <strain evidence="3">J15B91</strain>
    </source>
</reference>
<dbReference type="Pfam" id="PF14054">
    <property type="entry name" value="DUF4249"/>
    <property type="match status" value="1"/>
</dbReference>
<dbReference type="RefSeq" id="WP_168136743.1">
    <property type="nucleotide sequence ID" value="NZ_JAAVJR010000001.1"/>
</dbReference>
<comment type="caution">
    <text evidence="2">The sequence shown here is derived from an EMBL/GenBank/DDBJ whole genome shotgun (WGS) entry which is preliminary data.</text>
</comment>
<evidence type="ECO:0000313" key="2">
    <source>
        <dbReference type="EMBL" id="NJW51586.1"/>
    </source>
</evidence>
<gene>
    <name evidence="2" type="ORF">HC175_01490</name>
</gene>
<sequence length="401" mass="45297">MSIKLRSYFFLKNNTLWMLLFFAGTLQSCVEPFDFEQETFESALVVEGRITDNVQHHRIVLSRSFRFEEEKAAPEVNAQVIVQEEGQREYLFQEVEPGIYESREEFSAKPGMEYQLLINTSSNEVYASEPTVLTPQSSIENVTASKIINEEGVSGIVMQVDSGSIPGESPFLMYEYQEDFKMVSPMSALNDFDIVNDQITLVLKEKEEYTCFGSDKSTDINLVNTTLLGGNKVKGHVLNFIPKNDPRIAQRYSLLVKQYVLSQSAYSYYNTLKDLSQAESLFSQIQPGLLQGNMYSVTQPDEPVIGFFSVASVATKRIFFDFLDFYSLSEGGATFVTNCPITRPDATTLKALIRAGEVKFLEEANMQPPDEEGAGDYRVVPLYCMDCTVYGTNVVPDFWEE</sequence>